<gene>
    <name evidence="3" type="ORF">EDD77_10760</name>
</gene>
<proteinExistence type="predicted"/>
<dbReference type="RefSeq" id="WP_058962939.1">
    <property type="nucleotide sequence ID" value="NZ_CABKVM010000012.1"/>
</dbReference>
<protein>
    <recommendedName>
        <fullName evidence="2">RND related alpha-helical hairpin domain-containing protein</fullName>
    </recommendedName>
</protein>
<organism evidence="3 4">
    <name type="scientific">Allofournierella massiliensis</name>
    <dbReference type="NCBI Taxonomy" id="1650663"/>
    <lineage>
        <taxon>Bacteria</taxon>
        <taxon>Bacillati</taxon>
        <taxon>Bacillota</taxon>
        <taxon>Clostridia</taxon>
        <taxon>Eubacteriales</taxon>
        <taxon>Oscillospiraceae</taxon>
        <taxon>Allofournierella</taxon>
    </lineage>
</organism>
<dbReference type="AlphaFoldDB" id="A0A4R1R091"/>
<feature type="coiled-coil region" evidence="1">
    <location>
        <begin position="165"/>
        <end position="192"/>
    </location>
</feature>
<feature type="domain" description="RND related alpha-helical hairpin" evidence="2">
    <location>
        <begin position="96"/>
        <end position="190"/>
    </location>
</feature>
<dbReference type="Proteomes" id="UP000295184">
    <property type="component" value="Unassembled WGS sequence"/>
</dbReference>
<evidence type="ECO:0000256" key="1">
    <source>
        <dbReference type="SAM" id="Coils"/>
    </source>
</evidence>
<dbReference type="Pfam" id="PF26012">
    <property type="entry name" value="HH_RND_rel"/>
    <property type="match status" value="1"/>
</dbReference>
<evidence type="ECO:0000313" key="3">
    <source>
        <dbReference type="EMBL" id="TCL58705.1"/>
    </source>
</evidence>
<comment type="caution">
    <text evidence="3">The sequence shown here is derived from an EMBL/GenBank/DDBJ whole genome shotgun (WGS) entry which is preliminary data.</text>
</comment>
<dbReference type="OrthoDB" id="1955294at2"/>
<dbReference type="InterPro" id="IPR058728">
    <property type="entry name" value="HH_RND-rel"/>
</dbReference>
<evidence type="ECO:0000259" key="2">
    <source>
        <dbReference type="Pfam" id="PF26012"/>
    </source>
</evidence>
<name>A0A4R1R091_9FIRM</name>
<dbReference type="STRING" id="1650663.GCA_001486665_00417"/>
<accession>A0A4R1R091</accession>
<sequence>MRSSKQKIITAIVLAILVVPAVYLGVQLFAILNRPYRTETAVEYVMSDSVFADGYVVFDQTPVEGSGDLGYLVENGERVASGTAVAEVYTSTEQAQSRQQLEEIETQLSLLEKSENTSGTDVDMLYKQQQNALYDLLDCIDMQAYDQVGEAGNQYLLAANKIQIMTGAVSNFAQAKQELQTLKDQVQAQLGQPATISAPVGGYFVAADSADILSLTREDLDAMDATTLAQSIQNGDGVQPLEGAGKIVTSYTWYFYGTCSLEEGKKFQNASSVEISFPGVAEKTLPATVESIELDEEQGLAKFVLHCEYIGADVLGLSLEEAKIDFESYEGLRVDADALHIVDGEKGVYVKYGNLARWRKIQIVYQNEEYLLVAEDGKVGTDNELRMFDEVIVEGTDLKDGKILS</sequence>
<keyword evidence="1" id="KW-0175">Coiled coil</keyword>
<dbReference type="EMBL" id="SLUM01000007">
    <property type="protein sequence ID" value="TCL58705.1"/>
    <property type="molecule type" value="Genomic_DNA"/>
</dbReference>
<evidence type="ECO:0000313" key="4">
    <source>
        <dbReference type="Proteomes" id="UP000295184"/>
    </source>
</evidence>
<reference evidence="3 4" key="1">
    <citation type="submission" date="2019-03" db="EMBL/GenBank/DDBJ databases">
        <title>Genomic Encyclopedia of Type Strains, Phase IV (KMG-IV): sequencing the most valuable type-strain genomes for metagenomic binning, comparative biology and taxonomic classification.</title>
        <authorList>
            <person name="Goeker M."/>
        </authorList>
    </citation>
    <scope>NUCLEOTIDE SEQUENCE [LARGE SCALE GENOMIC DNA]</scope>
    <source>
        <strain evidence="3 4">DSM 100451</strain>
    </source>
</reference>